<dbReference type="Pfam" id="PF16360">
    <property type="entry name" value="GTP-bdg_M"/>
    <property type="match status" value="1"/>
</dbReference>
<keyword evidence="10" id="KW-1185">Reference proteome</keyword>
<keyword evidence="3 6" id="KW-0460">Magnesium</keyword>
<dbReference type="InterPro" id="IPR025121">
    <property type="entry name" value="GTPase_HflX_N"/>
</dbReference>
<evidence type="ECO:0000256" key="2">
    <source>
        <dbReference type="ARBA" id="ARBA00022741"/>
    </source>
</evidence>
<reference evidence="9 10" key="1">
    <citation type="journal article" date="2010" name="Nature">
        <title>The Ectocarpus genome and the independent evolution of multicellularity in brown algae.</title>
        <authorList>
            <person name="Cock J.M."/>
            <person name="Sterck L."/>
            <person name="Rouze P."/>
            <person name="Scornet D."/>
            <person name="Allen A.E."/>
            <person name="Amoutzias G."/>
            <person name="Anthouard V."/>
            <person name="Artiguenave F."/>
            <person name="Aury J.M."/>
            <person name="Badger J.H."/>
            <person name="Beszteri B."/>
            <person name="Billiau K."/>
            <person name="Bonnet E."/>
            <person name="Bothwell J.H."/>
            <person name="Bowler C."/>
            <person name="Boyen C."/>
            <person name="Brownlee C."/>
            <person name="Carrano C.J."/>
            <person name="Charrier B."/>
            <person name="Cho G.Y."/>
            <person name="Coelho S.M."/>
            <person name="Collen J."/>
            <person name="Corre E."/>
            <person name="Da Silva C."/>
            <person name="Delage L."/>
            <person name="Delaroque N."/>
            <person name="Dittami S.M."/>
            <person name="Doulbeau S."/>
            <person name="Elias M."/>
            <person name="Farnham G."/>
            <person name="Gachon C.M."/>
            <person name="Gschloessl B."/>
            <person name="Heesch S."/>
            <person name="Jabbari K."/>
            <person name="Jubin C."/>
            <person name="Kawai H."/>
            <person name="Kimura K."/>
            <person name="Kloareg B."/>
            <person name="Kupper F.C."/>
            <person name="Lang D."/>
            <person name="Le Bail A."/>
            <person name="Leblanc C."/>
            <person name="Lerouge P."/>
            <person name="Lohr M."/>
            <person name="Lopez P.J."/>
            <person name="Martens C."/>
            <person name="Maumus F."/>
            <person name="Michel G."/>
            <person name="Miranda-Saavedra D."/>
            <person name="Morales J."/>
            <person name="Moreau H."/>
            <person name="Motomura T."/>
            <person name="Nagasato C."/>
            <person name="Napoli C.A."/>
            <person name="Nelson D.R."/>
            <person name="Nyvall-Collen P."/>
            <person name="Peters A.F."/>
            <person name="Pommier C."/>
            <person name="Potin P."/>
            <person name="Poulain J."/>
            <person name="Quesneville H."/>
            <person name="Read B."/>
            <person name="Rensing S.A."/>
            <person name="Ritter A."/>
            <person name="Rousvoal S."/>
            <person name="Samanta M."/>
            <person name="Samson G."/>
            <person name="Schroeder D.C."/>
            <person name="Segurens B."/>
            <person name="Strittmatter M."/>
            <person name="Tonon T."/>
            <person name="Tregear J.W."/>
            <person name="Valentin K."/>
            <person name="von Dassow P."/>
            <person name="Yamagishi T."/>
            <person name="Van de Peer Y."/>
            <person name="Wincker P."/>
        </authorList>
    </citation>
    <scope>NUCLEOTIDE SEQUENCE [LARGE SCALE GENOMIC DNA]</scope>
    <source>
        <strain evidence="10">Ec32 / CCAP1310/4</strain>
    </source>
</reference>
<evidence type="ECO:0000256" key="7">
    <source>
        <dbReference type="SAM" id="MobiDB-lite"/>
    </source>
</evidence>
<accession>D7FHX0</accession>
<feature type="compositionally biased region" description="Basic and acidic residues" evidence="7">
    <location>
        <begin position="206"/>
        <end position="218"/>
    </location>
</feature>
<dbReference type="InterPro" id="IPR006073">
    <property type="entry name" value="GTP-bd"/>
</dbReference>
<feature type="compositionally biased region" description="Gly residues" evidence="7">
    <location>
        <begin position="219"/>
        <end position="228"/>
    </location>
</feature>
<dbReference type="GO" id="GO:0043022">
    <property type="term" value="F:ribosome binding"/>
    <property type="evidence" value="ECO:0007669"/>
    <property type="project" value="TreeGrafter"/>
</dbReference>
<evidence type="ECO:0000313" key="10">
    <source>
        <dbReference type="Proteomes" id="UP000002630"/>
    </source>
</evidence>
<evidence type="ECO:0000256" key="4">
    <source>
        <dbReference type="ARBA" id="ARBA00023134"/>
    </source>
</evidence>
<dbReference type="Proteomes" id="UP000002630">
    <property type="component" value="Linkage Group LG26"/>
</dbReference>
<protein>
    <submittedName>
        <fullName evidence="9">MHflX, mitochondrial HflX GTPase</fullName>
    </submittedName>
</protein>
<keyword evidence="1 6" id="KW-0479">Metal-binding</keyword>
<dbReference type="Gene3D" id="3.40.50.300">
    <property type="entry name" value="P-loop containing nucleotide triphosphate hydrolases"/>
    <property type="match status" value="1"/>
</dbReference>
<feature type="binding site" evidence="5">
    <location>
        <begin position="328"/>
        <end position="331"/>
    </location>
    <ligand>
        <name>GTP</name>
        <dbReference type="ChEBI" id="CHEBI:37565"/>
    </ligand>
</feature>
<dbReference type="InterPro" id="IPR042108">
    <property type="entry name" value="GTPase_HflX_N_sf"/>
</dbReference>
<keyword evidence="2 5" id="KW-0547">Nucleotide-binding</keyword>
<feature type="region of interest" description="Disordered" evidence="7">
    <location>
        <begin position="194"/>
        <end position="229"/>
    </location>
</feature>
<dbReference type="EMBL" id="FN647841">
    <property type="protein sequence ID" value="CBJ48981.1"/>
    <property type="molecule type" value="Genomic_DNA"/>
</dbReference>
<dbReference type="Pfam" id="PF01926">
    <property type="entry name" value="MMR_HSR1"/>
    <property type="match status" value="2"/>
</dbReference>
<dbReference type="PANTHER" id="PTHR10229:SF0">
    <property type="entry name" value="GTP-BINDING PROTEIN 6-RELATED"/>
    <property type="match status" value="1"/>
</dbReference>
<sequence>MVARTAVAFGRKAKVVQLRNVHPKFVFGSGKTSEMSGAISAADADTIFVNAPLSGQQQKALSAEWGGATVLDRFAVILDIFADRARTTEAKLQVELAMLKYKAAHLVKGSGSGFDRQGGGVGTMGGSGEKAIDTQRRLLRNRTAEVHRQLKDVERRRGFQRSSRDRRLEASVALVGYTNVGKSSLMNQLALGRHSTRGVGGGGGNREGRGGERGRRFEGAGGGAGKGKGMVQARNRVFDTLDPTVRSVTLPSRVRCVLVDTVGFIQDLPTDLVHSFKSTLEEVKSADVLLHVRDASVEPRVCEAHRKAVQETLAELGAGGVPTLEVWNKVDKERRLDPENRGANTGAGRSDGGGSYMSLPYEAEAEKANRRTEGPAGEGGSRLSHAREGRTGPDDEGAIRVSAASGQGLAHLLERIDAMLHLNGGADGEGSGRRFSTKPIDRYEYVRVLPGQSQQGYK</sequence>
<dbReference type="AlphaFoldDB" id="D7FHX0"/>
<feature type="binding site" evidence="5">
    <location>
        <begin position="260"/>
        <end position="263"/>
    </location>
    <ligand>
        <name>GTP</name>
        <dbReference type="ChEBI" id="CHEBI:37565"/>
    </ligand>
</feature>
<dbReference type="InterPro" id="IPR016496">
    <property type="entry name" value="GTPase_HflX"/>
</dbReference>
<dbReference type="PANTHER" id="PTHR10229">
    <property type="entry name" value="GTP-BINDING PROTEIN HFLX"/>
    <property type="match status" value="1"/>
</dbReference>
<dbReference type="STRING" id="2880.D7FHX0"/>
<gene>
    <name evidence="9" type="primary">MHflX</name>
    <name evidence="9" type="ORF">Esi_0115_0018</name>
</gene>
<evidence type="ECO:0000256" key="6">
    <source>
        <dbReference type="PIRSR" id="PIRSR006809-2"/>
    </source>
</evidence>
<evidence type="ECO:0000256" key="1">
    <source>
        <dbReference type="ARBA" id="ARBA00022723"/>
    </source>
</evidence>
<comment type="cofactor">
    <cofactor evidence="6">
        <name>Mg(2+)</name>
        <dbReference type="ChEBI" id="CHEBI:18420"/>
    </cofactor>
</comment>
<dbReference type="EMBL" id="FN649751">
    <property type="protein sequence ID" value="CBJ48981.1"/>
    <property type="molecule type" value="Genomic_DNA"/>
</dbReference>
<dbReference type="eggNOG" id="KOG0410">
    <property type="taxonomic scope" value="Eukaryota"/>
</dbReference>
<dbReference type="SUPFAM" id="SSF52540">
    <property type="entry name" value="P-loop containing nucleoside triphosphate hydrolases"/>
    <property type="match status" value="1"/>
</dbReference>
<feature type="region of interest" description="Disordered" evidence="7">
    <location>
        <begin position="330"/>
        <end position="398"/>
    </location>
</feature>
<dbReference type="PROSITE" id="PS51705">
    <property type="entry name" value="G_HFLX"/>
    <property type="match status" value="1"/>
</dbReference>
<dbReference type="GO" id="GO:0005737">
    <property type="term" value="C:cytoplasm"/>
    <property type="evidence" value="ECO:0007669"/>
    <property type="project" value="TreeGrafter"/>
</dbReference>
<proteinExistence type="predicted"/>
<feature type="binding site" evidence="6">
    <location>
        <position position="183"/>
    </location>
    <ligand>
        <name>Mg(2+)</name>
        <dbReference type="ChEBI" id="CHEBI:18420"/>
    </ligand>
</feature>
<dbReference type="Pfam" id="PF13167">
    <property type="entry name" value="GTP-bdg_N"/>
    <property type="match status" value="1"/>
</dbReference>
<evidence type="ECO:0000256" key="5">
    <source>
        <dbReference type="PIRSR" id="PIRSR006809-1"/>
    </source>
</evidence>
<dbReference type="CDD" id="cd01878">
    <property type="entry name" value="HflX"/>
    <property type="match status" value="1"/>
</dbReference>
<dbReference type="GO" id="GO:0005525">
    <property type="term" value="F:GTP binding"/>
    <property type="evidence" value="ECO:0007669"/>
    <property type="project" value="UniProtKB-KW"/>
</dbReference>
<dbReference type="InterPro" id="IPR027417">
    <property type="entry name" value="P-loop_NTPase"/>
</dbReference>
<feature type="binding site" evidence="5">
    <location>
        <begin position="176"/>
        <end position="183"/>
    </location>
    <ligand>
        <name>GTP</name>
        <dbReference type="ChEBI" id="CHEBI:37565"/>
    </ligand>
</feature>
<feature type="binding site" evidence="5">
    <location>
        <begin position="238"/>
        <end position="242"/>
    </location>
    <ligand>
        <name>GTP</name>
        <dbReference type="ChEBI" id="CHEBI:37565"/>
    </ligand>
</feature>
<feature type="compositionally biased region" description="Basic and acidic residues" evidence="7">
    <location>
        <begin position="364"/>
        <end position="373"/>
    </location>
</feature>
<dbReference type="InterPro" id="IPR030394">
    <property type="entry name" value="G_HFLX_dom"/>
</dbReference>
<evidence type="ECO:0000259" key="8">
    <source>
        <dbReference type="PROSITE" id="PS51705"/>
    </source>
</evidence>
<organism evidence="9 10">
    <name type="scientific">Ectocarpus siliculosus</name>
    <name type="common">Brown alga</name>
    <name type="synonym">Conferva siliculosa</name>
    <dbReference type="NCBI Taxonomy" id="2880"/>
    <lineage>
        <taxon>Eukaryota</taxon>
        <taxon>Sar</taxon>
        <taxon>Stramenopiles</taxon>
        <taxon>Ochrophyta</taxon>
        <taxon>PX clade</taxon>
        <taxon>Phaeophyceae</taxon>
        <taxon>Ectocarpales</taxon>
        <taxon>Ectocarpaceae</taxon>
        <taxon>Ectocarpus</taxon>
    </lineage>
</organism>
<evidence type="ECO:0000256" key="3">
    <source>
        <dbReference type="ARBA" id="ARBA00022842"/>
    </source>
</evidence>
<dbReference type="Gene3D" id="3.40.50.11060">
    <property type="entry name" value="GTPase HflX, N-terminal domain"/>
    <property type="match status" value="1"/>
</dbReference>
<dbReference type="OrthoDB" id="10268034at2759"/>
<feature type="domain" description="Hflx-type G" evidence="8">
    <location>
        <begin position="170"/>
        <end position="424"/>
    </location>
</feature>
<dbReference type="InParanoid" id="D7FHX0"/>
<keyword evidence="4 5" id="KW-0342">GTP-binding</keyword>
<dbReference type="GO" id="GO:0046872">
    <property type="term" value="F:metal ion binding"/>
    <property type="evidence" value="ECO:0007669"/>
    <property type="project" value="UniProtKB-KW"/>
</dbReference>
<dbReference type="Gene3D" id="6.10.250.2860">
    <property type="match status" value="1"/>
</dbReference>
<name>D7FHX0_ECTSI</name>
<feature type="binding site" evidence="6">
    <location>
        <position position="240"/>
    </location>
    <ligand>
        <name>Mg(2+)</name>
        <dbReference type="ChEBI" id="CHEBI:18420"/>
    </ligand>
</feature>
<feature type="compositionally biased region" description="Basic and acidic residues" evidence="7">
    <location>
        <begin position="330"/>
        <end position="340"/>
    </location>
</feature>
<dbReference type="NCBIfam" id="TIGR03156">
    <property type="entry name" value="GTP_HflX"/>
    <property type="match status" value="1"/>
</dbReference>
<dbReference type="InterPro" id="IPR032305">
    <property type="entry name" value="GTP-bd_M"/>
</dbReference>
<evidence type="ECO:0000313" key="9">
    <source>
        <dbReference type="EMBL" id="CBJ48981.1"/>
    </source>
</evidence>